<evidence type="ECO:0000313" key="3">
    <source>
        <dbReference type="EMBL" id="KKK74507.1"/>
    </source>
</evidence>
<accession>A0A0F8XZI5</accession>
<reference evidence="3" key="1">
    <citation type="journal article" date="2015" name="Nature">
        <title>Complex archaea that bridge the gap between prokaryotes and eukaryotes.</title>
        <authorList>
            <person name="Spang A."/>
            <person name="Saw J.H."/>
            <person name="Jorgensen S.L."/>
            <person name="Zaremba-Niedzwiedzka K."/>
            <person name="Martijn J."/>
            <person name="Lind A.E."/>
            <person name="van Eijk R."/>
            <person name="Schleper C."/>
            <person name="Guy L."/>
            <person name="Ettema T.J."/>
        </authorList>
    </citation>
    <scope>NUCLEOTIDE SEQUENCE</scope>
</reference>
<dbReference type="SUPFAM" id="SSF52058">
    <property type="entry name" value="L domain-like"/>
    <property type="match status" value="1"/>
</dbReference>
<dbReference type="PROSITE" id="PS51450">
    <property type="entry name" value="LRR"/>
    <property type="match status" value="1"/>
</dbReference>
<gene>
    <name evidence="3" type="ORF">LCGC14_2883080</name>
</gene>
<dbReference type="InterPro" id="IPR001611">
    <property type="entry name" value="Leu-rich_rpt"/>
</dbReference>
<dbReference type="PANTHER" id="PTHR48051:SF61">
    <property type="entry name" value="LEUCINE-RICH REPEAT PROTEIN LRRA-LIKE"/>
    <property type="match status" value="1"/>
</dbReference>
<proteinExistence type="predicted"/>
<feature type="non-terminal residue" evidence="3">
    <location>
        <position position="1"/>
    </location>
</feature>
<dbReference type="InterPro" id="IPR003591">
    <property type="entry name" value="Leu-rich_rpt_typical-subtyp"/>
</dbReference>
<sequence>RLIDINEKYGINYNEVSDSKLQKLLKKPFIINLIFRNQINLEDKSFNPLDPEWFRLFADPDNEDTILRRMGIFDSVEKIFQELVCFIADPYNPIPEDDLKEFIQENRYEWDVIYSSGIIKKKRKNFQEDLLFQEEYQEFVEKYITSLTANFHGNDICKADKFWLGKLEEELKDLGQNIKLQNITDFKDQENIKGYICNKNGRVIELRLYGFQLPYFPNTILKLLGLEKLDLKINKFVRIPEAIGKLRNLKNLNLSQNQIKNLPISITGLEKLEELNLENNKIERFDPWWHDFTKLEFVRVYDNKIGQKEKAQNPISIEYIDEGLNFKDDLTPTYIQDETIKELKYLYIKDAAVITYLFEEKKIHNEITYQFEFDDFKIKSLKIIKPVPLR</sequence>
<name>A0A0F8XZI5_9ZZZZ</name>
<dbReference type="Pfam" id="PF13855">
    <property type="entry name" value="LRR_8"/>
    <property type="match status" value="1"/>
</dbReference>
<dbReference type="EMBL" id="LAZR01056286">
    <property type="protein sequence ID" value="KKK74507.1"/>
    <property type="molecule type" value="Genomic_DNA"/>
</dbReference>
<evidence type="ECO:0000256" key="2">
    <source>
        <dbReference type="ARBA" id="ARBA00022737"/>
    </source>
</evidence>
<dbReference type="PANTHER" id="PTHR48051">
    <property type="match status" value="1"/>
</dbReference>
<comment type="caution">
    <text evidence="3">The sequence shown here is derived from an EMBL/GenBank/DDBJ whole genome shotgun (WGS) entry which is preliminary data.</text>
</comment>
<dbReference type="InterPro" id="IPR050216">
    <property type="entry name" value="LRR_domain-containing"/>
</dbReference>
<evidence type="ECO:0000256" key="1">
    <source>
        <dbReference type="ARBA" id="ARBA00022614"/>
    </source>
</evidence>
<dbReference type="GO" id="GO:0005737">
    <property type="term" value="C:cytoplasm"/>
    <property type="evidence" value="ECO:0007669"/>
    <property type="project" value="TreeGrafter"/>
</dbReference>
<evidence type="ECO:0008006" key="4">
    <source>
        <dbReference type="Google" id="ProtNLM"/>
    </source>
</evidence>
<keyword evidence="1" id="KW-0433">Leucine-rich repeat</keyword>
<dbReference type="Gene3D" id="3.80.10.10">
    <property type="entry name" value="Ribonuclease Inhibitor"/>
    <property type="match status" value="1"/>
</dbReference>
<feature type="non-terminal residue" evidence="3">
    <location>
        <position position="390"/>
    </location>
</feature>
<dbReference type="InterPro" id="IPR032675">
    <property type="entry name" value="LRR_dom_sf"/>
</dbReference>
<keyword evidence="2" id="KW-0677">Repeat</keyword>
<protein>
    <recommendedName>
        <fullName evidence="4">Leucine-rich repeat domain-containing protein</fullName>
    </recommendedName>
</protein>
<dbReference type="AlphaFoldDB" id="A0A0F8XZI5"/>
<organism evidence="3">
    <name type="scientific">marine sediment metagenome</name>
    <dbReference type="NCBI Taxonomy" id="412755"/>
    <lineage>
        <taxon>unclassified sequences</taxon>
        <taxon>metagenomes</taxon>
        <taxon>ecological metagenomes</taxon>
    </lineage>
</organism>
<dbReference type="SMART" id="SM00369">
    <property type="entry name" value="LRR_TYP"/>
    <property type="match status" value="3"/>
</dbReference>